<name>A0ABW0PD18_9HYPH</name>
<evidence type="ECO:0000256" key="1">
    <source>
        <dbReference type="SAM" id="MobiDB-lite"/>
    </source>
</evidence>
<dbReference type="RefSeq" id="WP_156450912.1">
    <property type="nucleotide sequence ID" value="NZ_JBHSLU010000107.1"/>
</dbReference>
<proteinExistence type="predicted"/>
<feature type="region of interest" description="Disordered" evidence="1">
    <location>
        <begin position="1"/>
        <end position="32"/>
    </location>
</feature>
<protein>
    <submittedName>
        <fullName evidence="2">Uncharacterized protein</fullName>
    </submittedName>
</protein>
<keyword evidence="3" id="KW-1185">Reference proteome</keyword>
<evidence type="ECO:0000313" key="2">
    <source>
        <dbReference type="EMBL" id="MFC5508704.1"/>
    </source>
</evidence>
<evidence type="ECO:0000313" key="3">
    <source>
        <dbReference type="Proteomes" id="UP001596060"/>
    </source>
</evidence>
<organism evidence="2 3">
    <name type="scientific">Bosea massiliensis</name>
    <dbReference type="NCBI Taxonomy" id="151419"/>
    <lineage>
        <taxon>Bacteria</taxon>
        <taxon>Pseudomonadati</taxon>
        <taxon>Pseudomonadota</taxon>
        <taxon>Alphaproteobacteria</taxon>
        <taxon>Hyphomicrobiales</taxon>
        <taxon>Boseaceae</taxon>
        <taxon>Bosea</taxon>
    </lineage>
</organism>
<dbReference type="Proteomes" id="UP001596060">
    <property type="component" value="Unassembled WGS sequence"/>
</dbReference>
<gene>
    <name evidence="2" type="ORF">ACFPN9_26055</name>
</gene>
<comment type="caution">
    <text evidence="2">The sequence shown here is derived from an EMBL/GenBank/DDBJ whole genome shotgun (WGS) entry which is preliminary data.</text>
</comment>
<dbReference type="EMBL" id="JBHSLU010000107">
    <property type="protein sequence ID" value="MFC5508704.1"/>
    <property type="molecule type" value="Genomic_DNA"/>
</dbReference>
<reference evidence="3" key="1">
    <citation type="journal article" date="2019" name="Int. J. Syst. Evol. Microbiol.">
        <title>The Global Catalogue of Microorganisms (GCM) 10K type strain sequencing project: providing services to taxonomists for standard genome sequencing and annotation.</title>
        <authorList>
            <consortium name="The Broad Institute Genomics Platform"/>
            <consortium name="The Broad Institute Genome Sequencing Center for Infectious Disease"/>
            <person name="Wu L."/>
            <person name="Ma J."/>
        </authorList>
    </citation>
    <scope>NUCLEOTIDE SEQUENCE [LARGE SCALE GENOMIC DNA]</scope>
    <source>
        <strain evidence="3">CCUG 43117</strain>
    </source>
</reference>
<accession>A0ABW0PD18</accession>
<sequence>MPDLDDGVLLGREERQDSLVSTDDTFLQPPHRGRDRRLERLTVKSADRVQDSLLLLDRSPLNPIGLRQTPKKLSPKVAMRRERIGRGEESFQCALGFPAHECGSVVAPPKVALVPRGLERHDQIDTLAVRELGGVTLWHGPDMHATCQQIVDRQLGLVVSRPLRHLADKLSRFG</sequence>